<dbReference type="InParanoid" id="A0A165G8G5"/>
<dbReference type="RefSeq" id="XP_040767714.1">
    <property type="nucleotide sequence ID" value="XM_040912135.1"/>
</dbReference>
<protein>
    <submittedName>
        <fullName evidence="2">Uncharacterized protein</fullName>
    </submittedName>
</protein>
<evidence type="ECO:0000256" key="1">
    <source>
        <dbReference type="SAM" id="MobiDB-lite"/>
    </source>
</evidence>
<keyword evidence="3" id="KW-1185">Reference proteome</keyword>
<dbReference type="Proteomes" id="UP000076871">
    <property type="component" value="Unassembled WGS sequence"/>
</dbReference>
<sequence length="252" mass="26929">MSSSSAQLATATDIKMEATTIECASPEESPLASESNVEPLPVSSPPETAFLQDLLTNLKQVLQRPICMVHLVKDPVITEDIGEGILEVVDALMDTFAEIQHRVLTNEELMRSKVGKEASAIFTAVIYQCAGNMDPLGASTHADPVPAHIQSAITKGIEAGVRVVTVTIDACLSAIEAILTWSHPLLTPPGPLRVHIIFRGMRLAPNKVLLTFSHDSPDTLIRDALQAIRIILDLEPHAASLVPAGACTVVLP</sequence>
<proteinExistence type="predicted"/>
<organism evidence="2 3">
    <name type="scientific">Laetiporus sulphureus 93-53</name>
    <dbReference type="NCBI Taxonomy" id="1314785"/>
    <lineage>
        <taxon>Eukaryota</taxon>
        <taxon>Fungi</taxon>
        <taxon>Dikarya</taxon>
        <taxon>Basidiomycota</taxon>
        <taxon>Agaricomycotina</taxon>
        <taxon>Agaricomycetes</taxon>
        <taxon>Polyporales</taxon>
        <taxon>Laetiporus</taxon>
    </lineage>
</organism>
<dbReference type="GeneID" id="63829163"/>
<reference evidence="2 3" key="1">
    <citation type="journal article" date="2016" name="Mol. Biol. Evol.">
        <title>Comparative Genomics of Early-Diverging Mushroom-Forming Fungi Provides Insights into the Origins of Lignocellulose Decay Capabilities.</title>
        <authorList>
            <person name="Nagy L.G."/>
            <person name="Riley R."/>
            <person name="Tritt A."/>
            <person name="Adam C."/>
            <person name="Daum C."/>
            <person name="Floudas D."/>
            <person name="Sun H."/>
            <person name="Yadav J.S."/>
            <person name="Pangilinan J."/>
            <person name="Larsson K.H."/>
            <person name="Matsuura K."/>
            <person name="Barry K."/>
            <person name="Labutti K."/>
            <person name="Kuo R."/>
            <person name="Ohm R.A."/>
            <person name="Bhattacharya S.S."/>
            <person name="Shirouzu T."/>
            <person name="Yoshinaga Y."/>
            <person name="Martin F.M."/>
            <person name="Grigoriev I.V."/>
            <person name="Hibbett D.S."/>
        </authorList>
    </citation>
    <scope>NUCLEOTIDE SEQUENCE [LARGE SCALE GENOMIC DNA]</scope>
    <source>
        <strain evidence="2 3">93-53</strain>
    </source>
</reference>
<dbReference type="AlphaFoldDB" id="A0A165G8G5"/>
<gene>
    <name evidence="2" type="ORF">LAESUDRAFT_756189</name>
</gene>
<feature type="region of interest" description="Disordered" evidence="1">
    <location>
        <begin position="24"/>
        <end position="44"/>
    </location>
</feature>
<name>A0A165G8G5_9APHY</name>
<evidence type="ECO:0000313" key="2">
    <source>
        <dbReference type="EMBL" id="KZT09974.1"/>
    </source>
</evidence>
<evidence type="ECO:0000313" key="3">
    <source>
        <dbReference type="Proteomes" id="UP000076871"/>
    </source>
</evidence>
<feature type="compositionally biased region" description="Low complexity" evidence="1">
    <location>
        <begin position="24"/>
        <end position="35"/>
    </location>
</feature>
<accession>A0A165G8G5</accession>
<dbReference type="EMBL" id="KV427610">
    <property type="protein sequence ID" value="KZT09974.1"/>
    <property type="molecule type" value="Genomic_DNA"/>
</dbReference>